<reference evidence="2" key="1">
    <citation type="submission" date="2020-03" db="EMBL/GenBank/DDBJ databases">
        <title>The deep terrestrial virosphere.</title>
        <authorList>
            <person name="Holmfeldt K."/>
            <person name="Nilsson E."/>
            <person name="Simone D."/>
            <person name="Lopez-Fernandez M."/>
            <person name="Wu X."/>
            <person name="de Brujin I."/>
            <person name="Lundin D."/>
            <person name="Andersson A."/>
            <person name="Bertilsson S."/>
            <person name="Dopson M."/>
        </authorList>
    </citation>
    <scope>NUCLEOTIDE SEQUENCE</scope>
    <source>
        <strain evidence="1">MM415A01302</strain>
        <strain evidence="2">MM415B02555</strain>
    </source>
</reference>
<protein>
    <submittedName>
        <fullName evidence="2">Uncharacterized protein</fullName>
    </submittedName>
</protein>
<evidence type="ECO:0000313" key="1">
    <source>
        <dbReference type="EMBL" id="QJA77445.1"/>
    </source>
</evidence>
<accession>A0A6M3L8J3</accession>
<sequence length="218" mass="24013">MVEETERDPLDALSIWNLQEGFKTTPLVKFRGRLVGIVLVEGKPVMFQFTELEVIKSTEPYDLPTTELEVGWSSNRIDSKWGVFGMSLRPFLAEGQDLKDMIEHVIGMEFTAGHMLPRKNKETDKWESLPASAWEVFEVDGATLDGAAGGGKTPADIAEDLLNGKTLVEFNGAAVQIDAIRNDPEMLRAVSDKSFVASMVSSGKFTVDPDSGKYARVV</sequence>
<name>A0A6M3L8J3_9ZZZZ</name>
<organism evidence="2">
    <name type="scientific">viral metagenome</name>
    <dbReference type="NCBI Taxonomy" id="1070528"/>
    <lineage>
        <taxon>unclassified sequences</taxon>
        <taxon>metagenomes</taxon>
        <taxon>organismal metagenomes</taxon>
    </lineage>
</organism>
<dbReference type="AlphaFoldDB" id="A0A6M3L8J3"/>
<dbReference type="EMBL" id="MT142283">
    <property type="protein sequence ID" value="QJA77445.1"/>
    <property type="molecule type" value="Genomic_DNA"/>
</dbReference>
<dbReference type="EMBL" id="MT142845">
    <property type="protein sequence ID" value="QJA89438.1"/>
    <property type="molecule type" value="Genomic_DNA"/>
</dbReference>
<evidence type="ECO:0000313" key="2">
    <source>
        <dbReference type="EMBL" id="QJA89438.1"/>
    </source>
</evidence>
<proteinExistence type="predicted"/>
<gene>
    <name evidence="1" type="ORF">MM415A01302_0020</name>
    <name evidence="2" type="ORF">MM415B02555_0015</name>
</gene>